<dbReference type="OrthoDB" id="10029326at2759"/>
<dbReference type="Proteomes" id="UP000006753">
    <property type="component" value="Unassembled WGS sequence"/>
</dbReference>
<dbReference type="KEGG" id="mbe:MBM_03316"/>
<evidence type="ECO:0000256" key="1">
    <source>
        <dbReference type="ARBA" id="ARBA00004141"/>
    </source>
</evidence>
<keyword evidence="3 5" id="KW-1133">Transmembrane helix</keyword>
<feature type="transmembrane region" description="Helical" evidence="5">
    <location>
        <begin position="166"/>
        <end position="187"/>
    </location>
</feature>
<dbReference type="InParanoid" id="K1XC35"/>
<dbReference type="AlphaFoldDB" id="K1XC35"/>
<gene>
    <name evidence="6" type="ORF">MBM_03316</name>
</gene>
<sequence length="494" mass="53721">MFRELKRRVSDMPEELKSRVSGVPDRRSALVPAALIMTLSSLGAILHSSAHVYLIEQAICRDYYASLENIGMGGGSLIDETICKIPNIQSKVASTCQAAKQHAALFLAGPYGKIGRVIGKKPVLILNMGSLGFSGIFFAAVLSTKMNCRKVSACGILSLTDVRSHVFYKLSASQMLISFVGLWLSSFLLRQNVWLQIFVGFVTLIIAIPVCFMFPNSGKASTQPETKSNFSSSEFQQSTETSSLISPAGTPLVPLAIEPEGGTVWIVLSGLTASTTHSLELFREMLYSSPLSRTTLLAFFSFRAGTSIDVILKQWPCITHGWVIAQVNAINAYEMSVASVILLTLPAISRRLLQPRFGGSVLDVDLYVTKICTLGHVFGVIWMGFAPGRVGYILAITLWNLSYGMTDALRSYVTGVIRNKEEVEQLYLGIGMAEMMAGIIASAAWAGVFAKVVGSGYLLTRLPFIGSAIVFVGCFTCVWALGRFDDRRKGNEQV</sequence>
<keyword evidence="4 5" id="KW-0472">Membrane</keyword>
<dbReference type="OMA" id="MYMAESV"/>
<evidence type="ECO:0000313" key="6">
    <source>
        <dbReference type="EMBL" id="EKD18323.1"/>
    </source>
</evidence>
<feature type="transmembrane region" description="Helical" evidence="5">
    <location>
        <begin position="426"/>
        <end position="450"/>
    </location>
</feature>
<protein>
    <recommendedName>
        <fullName evidence="8">MFS transporter</fullName>
    </recommendedName>
</protein>
<dbReference type="HOGENOM" id="CLU_013756_1_0_1"/>
<dbReference type="eggNOG" id="ENOG502TH8Y">
    <property type="taxonomic scope" value="Eukaryota"/>
</dbReference>
<feature type="transmembrane region" description="Helical" evidence="5">
    <location>
        <begin position="123"/>
        <end position="142"/>
    </location>
</feature>
<dbReference type="GO" id="GO:0016020">
    <property type="term" value="C:membrane"/>
    <property type="evidence" value="ECO:0007669"/>
    <property type="project" value="UniProtKB-SubCell"/>
</dbReference>
<reference evidence="6 7" key="1">
    <citation type="journal article" date="2012" name="BMC Genomics">
        <title>Sequencing the genome of Marssonina brunnea reveals fungus-poplar co-evolution.</title>
        <authorList>
            <person name="Zhu S."/>
            <person name="Cao Y.-Z."/>
            <person name="Jiang C."/>
            <person name="Tan B.-Y."/>
            <person name="Wang Z."/>
            <person name="Feng S."/>
            <person name="Zhang L."/>
            <person name="Su X.-H."/>
            <person name="Brejova B."/>
            <person name="Vinar T."/>
            <person name="Xu M."/>
            <person name="Wang M.-X."/>
            <person name="Zhang S.-G."/>
            <person name="Huang M.-R."/>
            <person name="Wu R."/>
            <person name="Zhou Y."/>
        </authorList>
    </citation>
    <scope>NUCLEOTIDE SEQUENCE [LARGE SCALE GENOMIC DNA]</scope>
    <source>
        <strain evidence="6 7">MB_m1</strain>
    </source>
</reference>
<dbReference type="EMBL" id="JH921433">
    <property type="protein sequence ID" value="EKD18323.1"/>
    <property type="molecule type" value="Genomic_DNA"/>
</dbReference>
<evidence type="ECO:0000256" key="2">
    <source>
        <dbReference type="ARBA" id="ARBA00022692"/>
    </source>
</evidence>
<proteinExistence type="predicted"/>
<comment type="subcellular location">
    <subcellularLocation>
        <location evidence="1">Membrane</location>
        <topology evidence="1">Multi-pass membrane protein</topology>
    </subcellularLocation>
</comment>
<dbReference type="PANTHER" id="PTHR23507">
    <property type="entry name" value="ZGC:174356"/>
    <property type="match status" value="1"/>
</dbReference>
<name>K1XC35_MARBU</name>
<organism evidence="6 7">
    <name type="scientific">Marssonina brunnea f. sp. multigermtubi (strain MB_m1)</name>
    <name type="common">Marssonina leaf spot fungus</name>
    <dbReference type="NCBI Taxonomy" id="1072389"/>
    <lineage>
        <taxon>Eukaryota</taxon>
        <taxon>Fungi</taxon>
        <taxon>Dikarya</taxon>
        <taxon>Ascomycota</taxon>
        <taxon>Pezizomycotina</taxon>
        <taxon>Leotiomycetes</taxon>
        <taxon>Helotiales</taxon>
        <taxon>Drepanopezizaceae</taxon>
        <taxon>Drepanopeziza</taxon>
    </lineage>
</organism>
<evidence type="ECO:0000256" key="4">
    <source>
        <dbReference type="ARBA" id="ARBA00023136"/>
    </source>
</evidence>
<accession>K1XC35</accession>
<evidence type="ECO:0000256" key="5">
    <source>
        <dbReference type="SAM" id="Phobius"/>
    </source>
</evidence>
<dbReference type="SUPFAM" id="SSF103473">
    <property type="entry name" value="MFS general substrate transporter"/>
    <property type="match status" value="1"/>
</dbReference>
<dbReference type="InterPro" id="IPR036259">
    <property type="entry name" value="MFS_trans_sf"/>
</dbReference>
<dbReference type="PANTHER" id="PTHR23507:SF1">
    <property type="entry name" value="FI18259P1-RELATED"/>
    <property type="match status" value="1"/>
</dbReference>
<keyword evidence="7" id="KW-1185">Reference proteome</keyword>
<evidence type="ECO:0000313" key="7">
    <source>
        <dbReference type="Proteomes" id="UP000006753"/>
    </source>
</evidence>
<evidence type="ECO:0000256" key="3">
    <source>
        <dbReference type="ARBA" id="ARBA00022989"/>
    </source>
</evidence>
<dbReference type="GO" id="GO:0022857">
    <property type="term" value="F:transmembrane transporter activity"/>
    <property type="evidence" value="ECO:0007669"/>
    <property type="project" value="TreeGrafter"/>
</dbReference>
<feature type="transmembrane region" description="Helical" evidence="5">
    <location>
        <begin position="193"/>
        <end position="214"/>
    </location>
</feature>
<keyword evidence="2 5" id="KW-0812">Transmembrane</keyword>
<evidence type="ECO:0008006" key="8">
    <source>
        <dbReference type="Google" id="ProtNLM"/>
    </source>
</evidence>
<feature type="transmembrane region" description="Helical" evidence="5">
    <location>
        <begin position="462"/>
        <end position="481"/>
    </location>
</feature>